<dbReference type="AlphaFoldDB" id="A0A3G9J4F2"/>
<evidence type="ECO:0000313" key="3">
    <source>
        <dbReference type="Proteomes" id="UP000275368"/>
    </source>
</evidence>
<accession>A0A3G9J4F2</accession>
<dbReference type="Pfam" id="PF00395">
    <property type="entry name" value="SLH"/>
    <property type="match status" value="3"/>
</dbReference>
<dbReference type="InterPro" id="IPR001119">
    <property type="entry name" value="SLH_dom"/>
</dbReference>
<dbReference type="PANTHER" id="PTHR43308">
    <property type="entry name" value="OUTER MEMBRANE PROTEIN ALPHA-RELATED"/>
    <property type="match status" value="1"/>
</dbReference>
<dbReference type="EMBL" id="AP019308">
    <property type="protein sequence ID" value="BBH23215.1"/>
    <property type="molecule type" value="Genomic_DNA"/>
</dbReference>
<gene>
    <name evidence="2" type="ORF">Back11_45600</name>
</gene>
<feature type="compositionally biased region" description="Polar residues" evidence="1">
    <location>
        <begin position="361"/>
        <end position="372"/>
    </location>
</feature>
<dbReference type="OrthoDB" id="9798386at2"/>
<dbReference type="PANTHER" id="PTHR43308:SF5">
    <property type="entry name" value="S-LAYER PROTEIN _ PEPTIDOGLYCAN ENDO-BETA-N-ACETYLGLUCOSAMINIDASE"/>
    <property type="match status" value="1"/>
</dbReference>
<reference evidence="2 3" key="1">
    <citation type="submission" date="2018-11" db="EMBL/GenBank/DDBJ databases">
        <title>Complete genome sequence of Paenibacillus baekrokdamisoli strain KCTC 33723.</title>
        <authorList>
            <person name="Kang S.W."/>
            <person name="Lee K.C."/>
            <person name="Kim K.K."/>
            <person name="Kim J.S."/>
            <person name="Kim D.S."/>
            <person name="Ko S.H."/>
            <person name="Yang S.H."/>
            <person name="Lee J.S."/>
        </authorList>
    </citation>
    <scope>NUCLEOTIDE SEQUENCE [LARGE SCALE GENOMIC DNA]</scope>
    <source>
        <strain evidence="2 3">KCTC 33723</strain>
    </source>
</reference>
<dbReference type="InterPro" id="IPR046780">
    <property type="entry name" value="aBig_2"/>
</dbReference>
<protein>
    <submittedName>
        <fullName evidence="2">Uncharacterized protein</fullName>
    </submittedName>
</protein>
<organism evidence="2 3">
    <name type="scientific">Paenibacillus baekrokdamisoli</name>
    <dbReference type="NCBI Taxonomy" id="1712516"/>
    <lineage>
        <taxon>Bacteria</taxon>
        <taxon>Bacillati</taxon>
        <taxon>Bacillota</taxon>
        <taxon>Bacilli</taxon>
        <taxon>Bacillales</taxon>
        <taxon>Paenibacillaceae</taxon>
        <taxon>Paenibacillus</taxon>
    </lineage>
</organism>
<sequence length="961" mass="100816">MSAIRRRALRALSSLIALTLIFSSFSGMVFAIAVDGTAAEAISQPISNFDYSGGNAKTFTIGDGSGHTATITLDKSLNSIQEVVDTINASLLADTGNEITATEISSTNTFRLTSSVIGKHSLITISGSDAAGFFAKAQYNGTATDAESVAETKEILAPLYDADDSLGWVTGNMRLPVSDVNGTSISWSSDNTDFIENNGIVKRPTNNTIVTLTATITKGSASGTQTFAVTVIGTKPTVVITDSEAVANTAAGLTPIYDTDESEGYVKGRILLRLLDEINGTIISWSSSNPAIITTTITTTDGITTPAGTVIRQSATTPVTLTATVTKNGKSKEVSFTVSVIGIDSERINTEKAALYPTYASGDSESSVTQDLQLPPGTPNDVSIKWGSSNTTYLGTDGKVTRPNFADGPADVVLTATLTKGAAVDTKSFHIKILPKAETDLEAVTYAKSHIVVGYAAGDSVSHVTGNLTLDTNGAHGSAVTWSSNNPTVISNAGVVNRPTGADAVVTLTATVTKGVEKDTAAFTLTVKGIEPTVIPVYTPPTPAFEMTSATKSLIESLGTSFIVAPVETSTNSTGDTITKVKQADLLKQMNSTDAKAVIIPVANTKGKSVVSLTPGLLADLKQKDVQSKVVIQSNGVTYEIPAALADTSAIVKALGLSDAVAKDAELQISIEIVPSATVQEQITNAGGTLVASVVSFSISVVTPNKTYDFNDFRGTYINRSFNLNKSVDSTNAVGVVINSDGSVTPVPTIFTTIDGKSVATLKADHNSTYTIIEHTSTLSDIGTSWAKDKIKILANKKIINGYEDGTFKPNGDVTRAEFAFIIAKGLGLNADSSAIKFSDVSKEAWYAGVVGAMSSRGFISGYVDGSFKADQKITREEEAIILGRVLTYLNKDVKPSLSVLDKFRDRTSISEYAKSSVAALVELKIINGNTQGNLDPQGFATRAETATMIYNLLSLMKFLN</sequence>
<evidence type="ECO:0000313" key="2">
    <source>
        <dbReference type="EMBL" id="BBH23215.1"/>
    </source>
</evidence>
<dbReference type="RefSeq" id="WP_125662508.1">
    <property type="nucleotide sequence ID" value="NZ_AP019308.1"/>
</dbReference>
<keyword evidence="3" id="KW-1185">Reference proteome</keyword>
<dbReference type="Pfam" id="PF20578">
    <property type="entry name" value="aBig_2"/>
    <property type="match status" value="4"/>
</dbReference>
<evidence type="ECO:0000256" key="1">
    <source>
        <dbReference type="SAM" id="MobiDB-lite"/>
    </source>
</evidence>
<dbReference type="KEGG" id="pbk:Back11_45600"/>
<dbReference type="InterPro" id="IPR051465">
    <property type="entry name" value="Cell_Envelope_Struct_Comp"/>
</dbReference>
<proteinExistence type="predicted"/>
<dbReference type="PROSITE" id="PS51272">
    <property type="entry name" value="SLH"/>
    <property type="match status" value="3"/>
</dbReference>
<name>A0A3G9J4F2_9BACL</name>
<feature type="region of interest" description="Disordered" evidence="1">
    <location>
        <begin position="360"/>
        <end position="379"/>
    </location>
</feature>
<dbReference type="Proteomes" id="UP000275368">
    <property type="component" value="Chromosome"/>
</dbReference>